<reference evidence="2" key="1">
    <citation type="journal article" date="2019" name="Int. J. Syst. Evol. Microbiol.">
        <title>The Global Catalogue of Microorganisms (GCM) 10K type strain sequencing project: providing services to taxonomists for standard genome sequencing and annotation.</title>
        <authorList>
            <consortium name="The Broad Institute Genomics Platform"/>
            <consortium name="The Broad Institute Genome Sequencing Center for Infectious Disease"/>
            <person name="Wu L."/>
            <person name="Ma J."/>
        </authorList>
    </citation>
    <scope>NUCLEOTIDE SEQUENCE [LARGE SCALE GENOMIC DNA]</scope>
    <source>
        <strain evidence="2">KCTC 42984</strain>
    </source>
</reference>
<protein>
    <submittedName>
        <fullName evidence="1">Uncharacterized protein</fullName>
    </submittedName>
</protein>
<proteinExistence type="predicted"/>
<keyword evidence="2" id="KW-1185">Reference proteome</keyword>
<sequence>MADAPKRFRVTARDNSGDIFAFESDNRERAEKKQRQLARRPELHDVQLIRQRWL</sequence>
<evidence type="ECO:0000313" key="1">
    <source>
        <dbReference type="EMBL" id="MFC3173202.1"/>
    </source>
</evidence>
<name>A0ABV7ISR1_9SPHN</name>
<dbReference type="RefSeq" id="WP_379508589.1">
    <property type="nucleotide sequence ID" value="NZ_JBHRTQ010000003.1"/>
</dbReference>
<accession>A0ABV7ISR1</accession>
<dbReference type="Proteomes" id="UP001595604">
    <property type="component" value="Unassembled WGS sequence"/>
</dbReference>
<evidence type="ECO:0000313" key="2">
    <source>
        <dbReference type="Proteomes" id="UP001595604"/>
    </source>
</evidence>
<comment type="caution">
    <text evidence="1">The sequence shown here is derived from an EMBL/GenBank/DDBJ whole genome shotgun (WGS) entry which is preliminary data.</text>
</comment>
<organism evidence="1 2">
    <name type="scientific">Novosphingobium bradum</name>
    <dbReference type="NCBI Taxonomy" id="1737444"/>
    <lineage>
        <taxon>Bacteria</taxon>
        <taxon>Pseudomonadati</taxon>
        <taxon>Pseudomonadota</taxon>
        <taxon>Alphaproteobacteria</taxon>
        <taxon>Sphingomonadales</taxon>
        <taxon>Sphingomonadaceae</taxon>
        <taxon>Novosphingobium</taxon>
    </lineage>
</organism>
<dbReference type="EMBL" id="JBHRTQ010000003">
    <property type="protein sequence ID" value="MFC3173202.1"/>
    <property type="molecule type" value="Genomic_DNA"/>
</dbReference>
<gene>
    <name evidence="1" type="ORF">ACFOD9_02935</name>
</gene>